<evidence type="ECO:0000256" key="3">
    <source>
        <dbReference type="ARBA" id="ARBA00012438"/>
    </source>
</evidence>
<dbReference type="Gene3D" id="3.30.565.10">
    <property type="entry name" value="Histidine kinase-like ATPase, C-terminal domain"/>
    <property type="match status" value="1"/>
</dbReference>
<keyword evidence="7" id="KW-0547">Nucleotide-binding</keyword>
<keyword evidence="13" id="KW-1185">Reference proteome</keyword>
<evidence type="ECO:0000256" key="5">
    <source>
        <dbReference type="ARBA" id="ARBA00022553"/>
    </source>
</evidence>
<keyword evidence="8" id="KW-0418">Kinase</keyword>
<comment type="subcellular location">
    <subcellularLocation>
        <location evidence="2">Cell membrane</location>
        <topology evidence="2">Multi-pass membrane protein</topology>
    </subcellularLocation>
</comment>
<dbReference type="InterPro" id="IPR004358">
    <property type="entry name" value="Sig_transdc_His_kin-like_C"/>
</dbReference>
<dbReference type="PRINTS" id="PR00344">
    <property type="entry name" value="BCTRLSENSOR"/>
</dbReference>
<dbReference type="InterPro" id="IPR036097">
    <property type="entry name" value="HisK_dim/P_sf"/>
</dbReference>
<dbReference type="InterPro" id="IPR003661">
    <property type="entry name" value="HisK_dim/P_dom"/>
</dbReference>
<organism evidence="12 13">
    <name type="scientific">Mycolicibacterium aubagnense</name>
    <dbReference type="NCBI Taxonomy" id="319707"/>
    <lineage>
        <taxon>Bacteria</taxon>
        <taxon>Bacillati</taxon>
        <taxon>Actinomycetota</taxon>
        <taxon>Actinomycetes</taxon>
        <taxon>Mycobacteriales</taxon>
        <taxon>Mycobacteriaceae</taxon>
        <taxon>Mycolicibacterium</taxon>
    </lineage>
</organism>
<reference evidence="12 13" key="1">
    <citation type="journal article" date="2019" name="Emerg. Microbes Infect.">
        <title>Comprehensive subspecies identification of 175 nontuberculous mycobacteria species based on 7547 genomic profiles.</title>
        <authorList>
            <person name="Matsumoto Y."/>
            <person name="Kinjo T."/>
            <person name="Motooka D."/>
            <person name="Nabeya D."/>
            <person name="Jung N."/>
            <person name="Uechi K."/>
            <person name="Horii T."/>
            <person name="Iida T."/>
            <person name="Fujita J."/>
            <person name="Nakamura S."/>
        </authorList>
    </citation>
    <scope>NUCLEOTIDE SEQUENCE [LARGE SCALE GENOMIC DNA]</scope>
    <source>
        <strain evidence="12 13">JCM 15296</strain>
    </source>
</reference>
<dbReference type="SMART" id="SM00387">
    <property type="entry name" value="HATPase_c"/>
    <property type="match status" value="1"/>
</dbReference>
<dbReference type="EMBL" id="AP022577">
    <property type="protein sequence ID" value="BBX86849.1"/>
    <property type="molecule type" value="Genomic_DNA"/>
</dbReference>
<dbReference type="PROSITE" id="PS51257">
    <property type="entry name" value="PROKAR_LIPOPROTEIN"/>
    <property type="match status" value="1"/>
</dbReference>
<dbReference type="PROSITE" id="PS50109">
    <property type="entry name" value="HIS_KIN"/>
    <property type="match status" value="1"/>
</dbReference>
<dbReference type="CDD" id="cd00082">
    <property type="entry name" value="HisKA"/>
    <property type="match status" value="1"/>
</dbReference>
<evidence type="ECO:0000256" key="10">
    <source>
        <dbReference type="ARBA" id="ARBA00023012"/>
    </source>
</evidence>
<dbReference type="SMART" id="SM00388">
    <property type="entry name" value="HisKA"/>
    <property type="match status" value="1"/>
</dbReference>
<dbReference type="Pfam" id="PF00512">
    <property type="entry name" value="HisKA"/>
    <property type="match status" value="1"/>
</dbReference>
<dbReference type="SUPFAM" id="SSF55874">
    <property type="entry name" value="ATPase domain of HSP90 chaperone/DNA topoisomerase II/histidine kinase"/>
    <property type="match status" value="1"/>
</dbReference>
<dbReference type="Proteomes" id="UP000465609">
    <property type="component" value="Chromosome"/>
</dbReference>
<dbReference type="PANTHER" id="PTHR44936">
    <property type="entry name" value="SENSOR PROTEIN CREC"/>
    <property type="match status" value="1"/>
</dbReference>
<proteinExistence type="predicted"/>
<evidence type="ECO:0000256" key="2">
    <source>
        <dbReference type="ARBA" id="ARBA00004651"/>
    </source>
</evidence>
<protein>
    <recommendedName>
        <fullName evidence="3">histidine kinase</fullName>
        <ecNumber evidence="3">2.7.13.3</ecNumber>
    </recommendedName>
</protein>
<evidence type="ECO:0000256" key="1">
    <source>
        <dbReference type="ARBA" id="ARBA00000085"/>
    </source>
</evidence>
<evidence type="ECO:0000259" key="11">
    <source>
        <dbReference type="PROSITE" id="PS50109"/>
    </source>
</evidence>
<gene>
    <name evidence="12" type="ORF">MAUB_47220</name>
</gene>
<evidence type="ECO:0000313" key="12">
    <source>
        <dbReference type="EMBL" id="BBX86849.1"/>
    </source>
</evidence>
<accession>A0ABN5Z170</accession>
<evidence type="ECO:0000256" key="4">
    <source>
        <dbReference type="ARBA" id="ARBA00022475"/>
    </source>
</evidence>
<keyword evidence="4" id="KW-1003">Cell membrane</keyword>
<dbReference type="Gene3D" id="1.10.287.130">
    <property type="match status" value="1"/>
</dbReference>
<evidence type="ECO:0000256" key="6">
    <source>
        <dbReference type="ARBA" id="ARBA00022679"/>
    </source>
</evidence>
<name>A0ABN5Z170_9MYCO</name>
<evidence type="ECO:0000256" key="9">
    <source>
        <dbReference type="ARBA" id="ARBA00022840"/>
    </source>
</evidence>
<keyword evidence="10" id="KW-0902">Two-component regulatory system</keyword>
<keyword evidence="5" id="KW-0597">Phosphoprotein</keyword>
<feature type="domain" description="Histidine kinase" evidence="11">
    <location>
        <begin position="210"/>
        <end position="410"/>
    </location>
</feature>
<dbReference type="Pfam" id="PF02518">
    <property type="entry name" value="HATPase_c"/>
    <property type="match status" value="1"/>
</dbReference>
<keyword evidence="9" id="KW-0067">ATP-binding</keyword>
<evidence type="ECO:0000256" key="8">
    <source>
        <dbReference type="ARBA" id="ARBA00022777"/>
    </source>
</evidence>
<sequence>MRRTRWLLTALFTAITAGCLVALGLVAASIDSHSRERALDNHVDRVVTGLARQVYRDDETGALDFDGLRTDDLAQGHTAVALLETDPDGHWRERFVHQRSALPDPMGLEAIADRVVATGVTAYATAIATTGAPVRLAAEPIDDGSKVIATVIAGTDPTPSRTDHRLLVEALVVGCGTLVAAAAAAGHLLSGRSMRPALAMLDEQERFLSDAAHELRTPLATLQLVTEPHARTTAEADLALQDAHRLTGQMARLVTGLLARTRTRTGVAHTATTPLRLDQLAESIVEEVRDGHDITLTTSETIVTGDPDLLGLAIRNLLDNAITHGAPEHRRAQIDVTVADGRVAVRDHGPGIDPAIRGNPFDRGVTGPDGHHGIGLAIVAWVAQLHSGTATIEPAPGGGVVATIALPQAHESRSM</sequence>
<evidence type="ECO:0000256" key="7">
    <source>
        <dbReference type="ARBA" id="ARBA00022741"/>
    </source>
</evidence>
<evidence type="ECO:0000313" key="13">
    <source>
        <dbReference type="Proteomes" id="UP000465609"/>
    </source>
</evidence>
<keyword evidence="4" id="KW-0472">Membrane</keyword>
<comment type="catalytic activity">
    <reaction evidence="1">
        <text>ATP + protein L-histidine = ADP + protein N-phospho-L-histidine.</text>
        <dbReference type="EC" id="2.7.13.3"/>
    </reaction>
</comment>
<dbReference type="EC" id="2.7.13.3" evidence="3"/>
<dbReference type="InterPro" id="IPR003594">
    <property type="entry name" value="HATPase_dom"/>
</dbReference>
<dbReference type="InterPro" id="IPR005467">
    <property type="entry name" value="His_kinase_dom"/>
</dbReference>
<dbReference type="SUPFAM" id="SSF47384">
    <property type="entry name" value="Homodimeric domain of signal transducing histidine kinase"/>
    <property type="match status" value="1"/>
</dbReference>
<dbReference type="InterPro" id="IPR036890">
    <property type="entry name" value="HATPase_C_sf"/>
</dbReference>
<keyword evidence="6" id="KW-0808">Transferase</keyword>
<dbReference type="PANTHER" id="PTHR44936:SF10">
    <property type="entry name" value="SENSOR PROTEIN RSTB"/>
    <property type="match status" value="1"/>
</dbReference>
<dbReference type="InterPro" id="IPR050980">
    <property type="entry name" value="2C_sensor_his_kinase"/>
</dbReference>